<evidence type="ECO:0000256" key="5">
    <source>
        <dbReference type="ARBA" id="ARBA00023136"/>
    </source>
</evidence>
<feature type="transmembrane region" description="Helical" evidence="7">
    <location>
        <begin position="151"/>
        <end position="170"/>
    </location>
</feature>
<gene>
    <name evidence="9" type="ORF">ACFWOQ_21090</name>
</gene>
<evidence type="ECO:0000256" key="1">
    <source>
        <dbReference type="ARBA" id="ARBA00004141"/>
    </source>
</evidence>
<protein>
    <submittedName>
        <fullName evidence="9">DMT family transporter</fullName>
    </submittedName>
</protein>
<evidence type="ECO:0000313" key="10">
    <source>
        <dbReference type="Proteomes" id="UP001598352"/>
    </source>
</evidence>
<feature type="transmembrane region" description="Helical" evidence="7">
    <location>
        <begin position="97"/>
        <end position="117"/>
    </location>
</feature>
<evidence type="ECO:0000313" key="9">
    <source>
        <dbReference type="EMBL" id="MFD4825073.1"/>
    </source>
</evidence>
<feature type="transmembrane region" description="Helical" evidence="7">
    <location>
        <begin position="213"/>
        <end position="237"/>
    </location>
</feature>
<dbReference type="InterPro" id="IPR000620">
    <property type="entry name" value="EamA_dom"/>
</dbReference>
<dbReference type="SUPFAM" id="SSF103481">
    <property type="entry name" value="Multidrug resistance efflux transporter EmrE"/>
    <property type="match status" value="2"/>
</dbReference>
<feature type="transmembrane region" description="Helical" evidence="7">
    <location>
        <begin position="12"/>
        <end position="33"/>
    </location>
</feature>
<evidence type="ECO:0000256" key="2">
    <source>
        <dbReference type="ARBA" id="ARBA00007362"/>
    </source>
</evidence>
<evidence type="ECO:0000259" key="8">
    <source>
        <dbReference type="Pfam" id="PF00892"/>
    </source>
</evidence>
<dbReference type="RefSeq" id="WP_382775035.1">
    <property type="nucleotide sequence ID" value="NZ_JBHXKZ010000018.1"/>
</dbReference>
<feature type="transmembrane region" description="Helical" evidence="7">
    <location>
        <begin position="244"/>
        <end position="264"/>
    </location>
</feature>
<accession>A0ABW6F3V8</accession>
<evidence type="ECO:0000256" key="4">
    <source>
        <dbReference type="ARBA" id="ARBA00022989"/>
    </source>
</evidence>
<feature type="transmembrane region" description="Helical" evidence="7">
    <location>
        <begin position="182"/>
        <end position="201"/>
    </location>
</feature>
<comment type="caution">
    <text evidence="9">The sequence shown here is derived from an EMBL/GenBank/DDBJ whole genome shotgun (WGS) entry which is preliminary data.</text>
</comment>
<dbReference type="Proteomes" id="UP001598352">
    <property type="component" value="Unassembled WGS sequence"/>
</dbReference>
<keyword evidence="3 7" id="KW-0812">Transmembrane</keyword>
<keyword evidence="10" id="KW-1185">Reference proteome</keyword>
<dbReference type="PANTHER" id="PTHR32322:SF2">
    <property type="entry name" value="EAMA DOMAIN-CONTAINING PROTEIN"/>
    <property type="match status" value="1"/>
</dbReference>
<name>A0ABW6F3V8_9ACTN</name>
<feature type="transmembrane region" description="Helical" evidence="7">
    <location>
        <begin position="270"/>
        <end position="288"/>
    </location>
</feature>
<feature type="transmembrane region" description="Helical" evidence="7">
    <location>
        <begin position="39"/>
        <end position="56"/>
    </location>
</feature>
<keyword evidence="5 7" id="KW-0472">Membrane</keyword>
<dbReference type="EMBL" id="JBHXKZ010000018">
    <property type="protein sequence ID" value="MFD4825073.1"/>
    <property type="molecule type" value="Genomic_DNA"/>
</dbReference>
<feature type="domain" description="EamA" evidence="8">
    <location>
        <begin position="152"/>
        <end position="288"/>
    </location>
</feature>
<evidence type="ECO:0000256" key="6">
    <source>
        <dbReference type="SAM" id="MobiDB-lite"/>
    </source>
</evidence>
<feature type="region of interest" description="Disordered" evidence="6">
    <location>
        <begin position="293"/>
        <end position="315"/>
    </location>
</feature>
<comment type="similarity">
    <text evidence="2">Belongs to the EamA transporter family.</text>
</comment>
<keyword evidence="4 7" id="KW-1133">Transmembrane helix</keyword>
<feature type="transmembrane region" description="Helical" evidence="7">
    <location>
        <begin position="129"/>
        <end position="145"/>
    </location>
</feature>
<comment type="subcellular location">
    <subcellularLocation>
        <location evidence="1">Membrane</location>
        <topology evidence="1">Multi-pass membrane protein</topology>
    </subcellularLocation>
</comment>
<proteinExistence type="inferred from homology"/>
<evidence type="ECO:0000256" key="3">
    <source>
        <dbReference type="ARBA" id="ARBA00022692"/>
    </source>
</evidence>
<reference evidence="9 10" key="1">
    <citation type="submission" date="2024-09" db="EMBL/GenBank/DDBJ databases">
        <title>The Natural Products Discovery Center: Release of the First 8490 Sequenced Strains for Exploring Actinobacteria Biosynthetic Diversity.</title>
        <authorList>
            <person name="Kalkreuter E."/>
            <person name="Kautsar S.A."/>
            <person name="Yang D."/>
            <person name="Bader C.D."/>
            <person name="Teijaro C.N."/>
            <person name="Fluegel L."/>
            <person name="Davis C.M."/>
            <person name="Simpson J.R."/>
            <person name="Lauterbach L."/>
            <person name="Steele A.D."/>
            <person name="Gui C."/>
            <person name="Meng S."/>
            <person name="Li G."/>
            <person name="Viehrig K."/>
            <person name="Ye F."/>
            <person name="Su P."/>
            <person name="Kiefer A.F."/>
            <person name="Nichols A."/>
            <person name="Cepeda A.J."/>
            <person name="Yan W."/>
            <person name="Fan B."/>
            <person name="Jiang Y."/>
            <person name="Adhikari A."/>
            <person name="Zheng C.-J."/>
            <person name="Schuster L."/>
            <person name="Cowan T.M."/>
            <person name="Smanski M.J."/>
            <person name="Chevrette M.G."/>
            <person name="De Carvalho L.P.S."/>
            <person name="Shen B."/>
        </authorList>
    </citation>
    <scope>NUCLEOTIDE SEQUENCE [LARGE SCALE GENOMIC DNA]</scope>
    <source>
        <strain evidence="9 10">NPDC058428</strain>
    </source>
</reference>
<feature type="transmembrane region" description="Helical" evidence="7">
    <location>
        <begin position="68"/>
        <end position="85"/>
    </location>
</feature>
<evidence type="ECO:0000256" key="7">
    <source>
        <dbReference type="SAM" id="Phobius"/>
    </source>
</evidence>
<sequence length="315" mass="32665">MTAQRRAAVAAYIALGMIWGFSFLFMHMAAPFISPAQTTLLRVAFGAVPVLVFALVTRSLAWRHLRHFHHFAVQAVLAAGLYYYAYAAGTARLDSGIAGALSGSIPLFATAAAVLVFRTEPLTTRKATAVVAGAVGVTALARPWAADEVDMAGLMWMLLGSASLGASFGYTRRFISPLGVPAAAAVSYQMLLAVLGLTMVTDLSGITAVAHDPAALLGVTLGLGVGGTGFAFVCYYVAVAGLGALTASTATYIPPVVAIIIGVGLLGEPLHAVTIVAVALILCAAVLTQKPSPSITRQERREKPTPKTVTARPQE</sequence>
<organism evidence="9 10">
    <name type="scientific">Streptomyces rubiginosohelvolus</name>
    <dbReference type="NCBI Taxonomy" id="67362"/>
    <lineage>
        <taxon>Bacteria</taxon>
        <taxon>Bacillati</taxon>
        <taxon>Actinomycetota</taxon>
        <taxon>Actinomycetes</taxon>
        <taxon>Kitasatosporales</taxon>
        <taxon>Streptomycetaceae</taxon>
        <taxon>Streptomyces</taxon>
    </lineage>
</organism>
<dbReference type="PANTHER" id="PTHR32322">
    <property type="entry name" value="INNER MEMBRANE TRANSPORTER"/>
    <property type="match status" value="1"/>
</dbReference>
<dbReference type="Pfam" id="PF00892">
    <property type="entry name" value="EamA"/>
    <property type="match status" value="2"/>
</dbReference>
<feature type="domain" description="EamA" evidence="8">
    <location>
        <begin position="11"/>
        <end position="139"/>
    </location>
</feature>
<dbReference type="InterPro" id="IPR037185">
    <property type="entry name" value="EmrE-like"/>
</dbReference>
<dbReference type="InterPro" id="IPR050638">
    <property type="entry name" value="AA-Vitamin_Transporters"/>
</dbReference>